<protein>
    <submittedName>
        <fullName evidence="2">Found in mitochondrial proteome protein 29</fullName>
    </submittedName>
</protein>
<keyword evidence="3" id="KW-1185">Reference proteome</keyword>
<dbReference type="EMBL" id="JAVFKD010000012">
    <property type="protein sequence ID" value="KAK5992196.1"/>
    <property type="molecule type" value="Genomic_DNA"/>
</dbReference>
<name>A0ABR0SKG2_9HYPO</name>
<feature type="domain" description="Aminoglycoside phosphotransferase" evidence="1">
    <location>
        <begin position="41"/>
        <end position="239"/>
    </location>
</feature>
<evidence type="ECO:0000259" key="1">
    <source>
        <dbReference type="Pfam" id="PF01636"/>
    </source>
</evidence>
<dbReference type="InterPro" id="IPR051678">
    <property type="entry name" value="AGP_Transferase"/>
</dbReference>
<dbReference type="InterPro" id="IPR011009">
    <property type="entry name" value="Kinase-like_dom_sf"/>
</dbReference>
<comment type="caution">
    <text evidence="2">The sequence shown here is derived from an EMBL/GenBank/DDBJ whole genome shotgun (WGS) entry which is preliminary data.</text>
</comment>
<dbReference type="PANTHER" id="PTHR21310:SF15">
    <property type="entry name" value="AMINOGLYCOSIDE PHOSPHOTRANSFERASE DOMAIN-CONTAINING PROTEIN"/>
    <property type="match status" value="1"/>
</dbReference>
<reference evidence="2 3" key="1">
    <citation type="submission" date="2024-01" db="EMBL/GenBank/DDBJ databases">
        <title>Complete genome of Cladobotryum mycophilum ATHUM6906.</title>
        <authorList>
            <person name="Christinaki A.C."/>
            <person name="Myridakis A.I."/>
            <person name="Kouvelis V.N."/>
        </authorList>
    </citation>
    <scope>NUCLEOTIDE SEQUENCE [LARGE SCALE GENOMIC DNA]</scope>
    <source>
        <strain evidence="2 3">ATHUM6906</strain>
    </source>
</reference>
<organism evidence="2 3">
    <name type="scientific">Cladobotryum mycophilum</name>
    <dbReference type="NCBI Taxonomy" id="491253"/>
    <lineage>
        <taxon>Eukaryota</taxon>
        <taxon>Fungi</taxon>
        <taxon>Dikarya</taxon>
        <taxon>Ascomycota</taxon>
        <taxon>Pezizomycotina</taxon>
        <taxon>Sordariomycetes</taxon>
        <taxon>Hypocreomycetidae</taxon>
        <taxon>Hypocreales</taxon>
        <taxon>Hypocreaceae</taxon>
        <taxon>Cladobotryum</taxon>
    </lineage>
</organism>
<dbReference type="PANTHER" id="PTHR21310">
    <property type="entry name" value="AMINOGLYCOSIDE PHOSPHOTRANSFERASE-RELATED-RELATED"/>
    <property type="match status" value="1"/>
</dbReference>
<dbReference type="InterPro" id="IPR002575">
    <property type="entry name" value="Aminoglycoside_PTrfase"/>
</dbReference>
<accession>A0ABR0SKG2</accession>
<evidence type="ECO:0000313" key="3">
    <source>
        <dbReference type="Proteomes" id="UP001338125"/>
    </source>
</evidence>
<dbReference type="SUPFAM" id="SSF56112">
    <property type="entry name" value="Protein kinase-like (PK-like)"/>
    <property type="match status" value="1"/>
</dbReference>
<proteinExistence type="predicted"/>
<evidence type="ECO:0000313" key="2">
    <source>
        <dbReference type="EMBL" id="KAK5992196.1"/>
    </source>
</evidence>
<dbReference type="Proteomes" id="UP001338125">
    <property type="component" value="Unassembled WGS sequence"/>
</dbReference>
<sequence length="353" mass="39395">MVRRIVFDAGVSWVARVRLPHIESVFGDRELLDVASILKVEVASMKFLKAKTSIPAPEVYSYDAASTNDLGAPYILMDYIHGSVARELRMAKDCDPGMYGTPNQDRKFRQQMANVQAELSSFTFDKIGSLYQNEETSEFFIGPELETGKEPWSSVVNYYADIADHALHSAARSIEHPDLQTGPSFTNPIVFKHLISLYGATGAGPFRLTNRDYGAHNLLVNDNFEIVGVIDFDGIMSAPIEVVVQYPALTGLDREIPGHVATIPAAIERIERTKSKLVDYQKLMGAAESAIQSNQGQTPIADLLMSDAASMYQGLLRYRGHQKWVNDQWMEAYMGFLRRYYGHTGMTKTEHGV</sequence>
<dbReference type="Pfam" id="PF01636">
    <property type="entry name" value="APH"/>
    <property type="match status" value="1"/>
</dbReference>
<gene>
    <name evidence="2" type="ORF">PT974_05597</name>
</gene>